<evidence type="ECO:0000313" key="3">
    <source>
        <dbReference type="Proteomes" id="UP000245942"/>
    </source>
</evidence>
<dbReference type="AlphaFoldDB" id="A0A316U6Q2"/>
<name>A0A316U6Q2_9BASI</name>
<dbReference type="Proteomes" id="UP000245942">
    <property type="component" value="Unassembled WGS sequence"/>
</dbReference>
<feature type="region of interest" description="Disordered" evidence="1">
    <location>
        <begin position="64"/>
        <end position="87"/>
    </location>
</feature>
<gene>
    <name evidence="2" type="ORF">BCV69DRAFT_178899</name>
</gene>
<reference evidence="2 3" key="1">
    <citation type="journal article" date="2018" name="Mol. Biol. Evol.">
        <title>Broad Genomic Sampling Reveals a Smut Pathogenic Ancestry of the Fungal Clade Ustilaginomycotina.</title>
        <authorList>
            <person name="Kijpornyongpan T."/>
            <person name="Mondo S.J."/>
            <person name="Barry K."/>
            <person name="Sandor L."/>
            <person name="Lee J."/>
            <person name="Lipzen A."/>
            <person name="Pangilinan J."/>
            <person name="LaButti K."/>
            <person name="Hainaut M."/>
            <person name="Henrissat B."/>
            <person name="Grigoriev I.V."/>
            <person name="Spatafora J.W."/>
            <person name="Aime M.C."/>
        </authorList>
    </citation>
    <scope>NUCLEOTIDE SEQUENCE [LARGE SCALE GENOMIC DNA]</scope>
    <source>
        <strain evidence="2 3">MCA 4718</strain>
    </source>
</reference>
<evidence type="ECO:0000313" key="2">
    <source>
        <dbReference type="EMBL" id="PWN20926.1"/>
    </source>
</evidence>
<organism evidence="2 3">
    <name type="scientific">Pseudomicrostroma glucosiphilum</name>
    <dbReference type="NCBI Taxonomy" id="1684307"/>
    <lineage>
        <taxon>Eukaryota</taxon>
        <taxon>Fungi</taxon>
        <taxon>Dikarya</taxon>
        <taxon>Basidiomycota</taxon>
        <taxon>Ustilaginomycotina</taxon>
        <taxon>Exobasidiomycetes</taxon>
        <taxon>Microstromatales</taxon>
        <taxon>Microstromatales incertae sedis</taxon>
        <taxon>Pseudomicrostroma</taxon>
    </lineage>
</organism>
<protein>
    <submittedName>
        <fullName evidence="2">Uncharacterized protein</fullName>
    </submittedName>
</protein>
<accession>A0A316U6Q2</accession>
<keyword evidence="3" id="KW-1185">Reference proteome</keyword>
<dbReference type="EMBL" id="KZ819326">
    <property type="protein sequence ID" value="PWN20926.1"/>
    <property type="molecule type" value="Genomic_DNA"/>
</dbReference>
<sequence length="155" mass="16242">MARTMAREMGCACIAISKRLSTPPCRRPGSAWPCVAATAAAAPPSLPGPPLRFRIIPRINRKAGPTALLPTPPTAKQGAGYLSSPKVKQADGSITPWSAMPPALAWDKNCKGGPAQKKGRLVYVASLPDMSHRVPLALSPLAPSTHSSSCRVRAD</sequence>
<evidence type="ECO:0000256" key="1">
    <source>
        <dbReference type="SAM" id="MobiDB-lite"/>
    </source>
</evidence>
<dbReference type="RefSeq" id="XP_025348086.1">
    <property type="nucleotide sequence ID" value="XM_025489552.1"/>
</dbReference>
<proteinExistence type="predicted"/>
<dbReference type="GeneID" id="37011286"/>